<accession>A0ABV9NJ31</accession>
<dbReference type="Pfam" id="PF12836">
    <property type="entry name" value="HHH_3"/>
    <property type="match status" value="1"/>
</dbReference>
<name>A0ABV9NJ31_9GAMM</name>
<dbReference type="RefSeq" id="WP_377003852.1">
    <property type="nucleotide sequence ID" value="NZ_JBHSGG010000017.1"/>
</dbReference>
<dbReference type="GO" id="GO:0003677">
    <property type="term" value="F:DNA binding"/>
    <property type="evidence" value="ECO:0007669"/>
    <property type="project" value="UniProtKB-KW"/>
</dbReference>
<evidence type="ECO:0000313" key="2">
    <source>
        <dbReference type="EMBL" id="MFC4727840.1"/>
    </source>
</evidence>
<comment type="caution">
    <text evidence="2">The sequence shown here is derived from an EMBL/GenBank/DDBJ whole genome shotgun (WGS) entry which is preliminary data.</text>
</comment>
<reference evidence="3" key="1">
    <citation type="journal article" date="2019" name="Int. J. Syst. Evol. Microbiol.">
        <title>The Global Catalogue of Microorganisms (GCM) 10K type strain sequencing project: providing services to taxonomists for standard genome sequencing and annotation.</title>
        <authorList>
            <consortium name="The Broad Institute Genomics Platform"/>
            <consortium name="The Broad Institute Genome Sequencing Center for Infectious Disease"/>
            <person name="Wu L."/>
            <person name="Ma J."/>
        </authorList>
    </citation>
    <scope>NUCLEOTIDE SEQUENCE [LARGE SCALE GENOMIC DNA]</scope>
    <source>
        <strain evidence="3">CGMCC 1.13574</strain>
    </source>
</reference>
<gene>
    <name evidence="2" type="ORF">ACFO3Q_06605</name>
</gene>
<dbReference type="Gene3D" id="1.10.150.280">
    <property type="entry name" value="AF1531-like domain"/>
    <property type="match status" value="1"/>
</dbReference>
<protein>
    <submittedName>
        <fullName evidence="2">ComEA family DNA-binding protein</fullName>
    </submittedName>
</protein>
<dbReference type="EMBL" id="JBHSGG010000017">
    <property type="protein sequence ID" value="MFC4727840.1"/>
    <property type="molecule type" value="Genomic_DNA"/>
</dbReference>
<proteinExistence type="predicted"/>
<keyword evidence="2" id="KW-0238">DNA-binding</keyword>
<feature type="chain" id="PRO_5046242041" evidence="1">
    <location>
        <begin position="24"/>
        <end position="106"/>
    </location>
</feature>
<dbReference type="InterPro" id="IPR004509">
    <property type="entry name" value="Competence_ComEA_HhH"/>
</dbReference>
<dbReference type="Proteomes" id="UP001595892">
    <property type="component" value="Unassembled WGS sequence"/>
</dbReference>
<evidence type="ECO:0000256" key="1">
    <source>
        <dbReference type="SAM" id="SignalP"/>
    </source>
</evidence>
<organism evidence="2 3">
    <name type="scientific">Coralloluteibacterium thermophilum</name>
    <dbReference type="NCBI Taxonomy" id="2707049"/>
    <lineage>
        <taxon>Bacteria</taxon>
        <taxon>Pseudomonadati</taxon>
        <taxon>Pseudomonadota</taxon>
        <taxon>Gammaproteobacteria</taxon>
        <taxon>Lysobacterales</taxon>
        <taxon>Lysobacteraceae</taxon>
        <taxon>Coralloluteibacterium</taxon>
    </lineage>
</organism>
<dbReference type="NCBIfam" id="TIGR00426">
    <property type="entry name" value="competence protein ComEA helix-hairpin-helix repeat region"/>
    <property type="match status" value="1"/>
</dbReference>
<keyword evidence="1" id="KW-0732">Signal</keyword>
<dbReference type="InterPro" id="IPR051675">
    <property type="entry name" value="Endo/Exo/Phosphatase_dom_1"/>
</dbReference>
<feature type="signal peptide" evidence="1">
    <location>
        <begin position="1"/>
        <end position="23"/>
    </location>
</feature>
<dbReference type="PANTHER" id="PTHR21180:SF32">
    <property type="entry name" value="ENDONUCLEASE_EXONUCLEASE_PHOSPHATASE FAMILY DOMAIN-CONTAINING PROTEIN 1"/>
    <property type="match status" value="1"/>
</dbReference>
<sequence>MSKFATAFHALALAALFALPAMAADKVDINSADAATLERVLVGVGPAKARDIVAYREAHGPFRSADQLAAIKGIGLATVDRNRDLISLGSAPTDADAGAAAGPAAD</sequence>
<evidence type="ECO:0000313" key="3">
    <source>
        <dbReference type="Proteomes" id="UP001595892"/>
    </source>
</evidence>
<dbReference type="PANTHER" id="PTHR21180">
    <property type="entry name" value="ENDONUCLEASE/EXONUCLEASE/PHOSPHATASE FAMILY DOMAIN-CONTAINING PROTEIN 1"/>
    <property type="match status" value="1"/>
</dbReference>
<dbReference type="InterPro" id="IPR010994">
    <property type="entry name" value="RuvA_2-like"/>
</dbReference>
<dbReference type="SUPFAM" id="SSF47781">
    <property type="entry name" value="RuvA domain 2-like"/>
    <property type="match status" value="1"/>
</dbReference>
<keyword evidence="3" id="KW-1185">Reference proteome</keyword>